<dbReference type="GO" id="GO:0010637">
    <property type="term" value="P:negative regulation of mitochondrial fusion"/>
    <property type="evidence" value="ECO:0007669"/>
    <property type="project" value="TreeGrafter"/>
</dbReference>
<comment type="caution">
    <text evidence="9">The sequence shown here is derived from an EMBL/GenBank/DDBJ whole genome shotgun (WGS) entry which is preliminary data.</text>
</comment>
<evidence type="ECO:0000256" key="5">
    <source>
        <dbReference type="ARBA" id="ARBA00022842"/>
    </source>
</evidence>
<evidence type="ECO:0000256" key="1">
    <source>
        <dbReference type="ARBA" id="ARBA00001946"/>
    </source>
</evidence>
<dbReference type="InterPro" id="IPR036291">
    <property type="entry name" value="NAD(P)-bd_dom_sf"/>
</dbReference>
<feature type="compositionally biased region" description="Low complexity" evidence="7">
    <location>
        <begin position="1"/>
        <end position="12"/>
    </location>
</feature>
<dbReference type="InterPro" id="IPR020843">
    <property type="entry name" value="ER"/>
</dbReference>
<dbReference type="SUPFAM" id="SSF51735">
    <property type="entry name" value="NAD(P)-binding Rossmann-fold domains"/>
    <property type="match status" value="1"/>
</dbReference>
<dbReference type="NCBIfam" id="TIGR01489">
    <property type="entry name" value="DKMTPPase-SF"/>
    <property type="match status" value="1"/>
</dbReference>
<dbReference type="SMART" id="SM00829">
    <property type="entry name" value="PKS_ER"/>
    <property type="match status" value="1"/>
</dbReference>
<dbReference type="Pfam" id="PF13602">
    <property type="entry name" value="ADH_zinc_N_2"/>
    <property type="match status" value="1"/>
</dbReference>
<dbReference type="InterPro" id="IPR011032">
    <property type="entry name" value="GroES-like_sf"/>
</dbReference>
<dbReference type="GO" id="GO:0046872">
    <property type="term" value="F:metal ion binding"/>
    <property type="evidence" value="ECO:0007669"/>
    <property type="project" value="UniProtKB-KW"/>
</dbReference>
<keyword evidence="3" id="KW-0479">Metal-binding</keyword>
<dbReference type="InterPro" id="IPR006384">
    <property type="entry name" value="HAD_hydro_PyrdxlP_Pase-like"/>
</dbReference>
<dbReference type="NCBIfam" id="TIGR01488">
    <property type="entry name" value="HAD-SF-IB"/>
    <property type="match status" value="1"/>
</dbReference>
<feature type="region of interest" description="Disordered" evidence="7">
    <location>
        <begin position="1"/>
        <end position="41"/>
    </location>
</feature>
<dbReference type="OrthoDB" id="203908at2759"/>
<reference evidence="9 10" key="1">
    <citation type="submission" date="2019-03" db="EMBL/GenBank/DDBJ databases">
        <title>First draft genome of Liparis tanakae, snailfish: a comprehensive survey of snailfish specific genes.</title>
        <authorList>
            <person name="Kim W."/>
            <person name="Song I."/>
            <person name="Jeong J.-H."/>
            <person name="Kim D."/>
            <person name="Kim S."/>
            <person name="Ryu S."/>
            <person name="Song J.Y."/>
            <person name="Lee S.K."/>
        </authorList>
    </citation>
    <scope>NUCLEOTIDE SEQUENCE [LARGE SCALE GENOMIC DNA]</scope>
    <source>
        <tissue evidence="9">Muscle</tissue>
    </source>
</reference>
<dbReference type="PANTHER" id="PTHR44054">
    <property type="entry name" value="SYNAPTIC VESICLE MEMBRANE PROTEIN VAT-1 HOMOLOG-LIKE"/>
    <property type="match status" value="1"/>
</dbReference>
<dbReference type="Pfam" id="PF08240">
    <property type="entry name" value="ADH_N"/>
    <property type="match status" value="1"/>
</dbReference>
<evidence type="ECO:0000256" key="3">
    <source>
        <dbReference type="ARBA" id="ARBA00022723"/>
    </source>
</evidence>
<dbReference type="Pfam" id="PF06888">
    <property type="entry name" value="Put_Phosphatase"/>
    <property type="match status" value="1"/>
</dbReference>
<dbReference type="Gene3D" id="3.90.180.10">
    <property type="entry name" value="Medium-chain alcohol dehydrogenases, catalytic domain"/>
    <property type="match status" value="2"/>
</dbReference>
<dbReference type="EMBL" id="SRLO01000752">
    <property type="protein sequence ID" value="TNN47229.1"/>
    <property type="molecule type" value="Genomic_DNA"/>
</dbReference>
<keyword evidence="10" id="KW-1185">Reference proteome</keyword>
<dbReference type="PANTHER" id="PTHR44054:SF1">
    <property type="entry name" value="SYNAPTIC VESICLE MEMBRANE PROTEIN VAT-1 HOMOLOG"/>
    <property type="match status" value="1"/>
</dbReference>
<keyword evidence="5" id="KW-0460">Magnesium</keyword>
<dbReference type="SUPFAM" id="SSF56784">
    <property type="entry name" value="HAD-like"/>
    <property type="match status" value="1"/>
</dbReference>
<name>A0A4Z2G133_9TELE</name>
<dbReference type="GO" id="GO:0016491">
    <property type="term" value="F:oxidoreductase activity"/>
    <property type="evidence" value="ECO:0007669"/>
    <property type="project" value="UniProtKB-KW"/>
</dbReference>
<dbReference type="InterPro" id="IPR016965">
    <property type="entry name" value="Pase_PHOSPHO-typ"/>
</dbReference>
<dbReference type="InterPro" id="IPR013154">
    <property type="entry name" value="ADH-like_N"/>
</dbReference>
<dbReference type="SUPFAM" id="SSF50129">
    <property type="entry name" value="GroES-like"/>
    <property type="match status" value="1"/>
</dbReference>
<accession>A0A4Z2G133</accession>
<dbReference type="InterPro" id="IPR052100">
    <property type="entry name" value="SV-ATPase_mito-regulator"/>
</dbReference>
<dbReference type="Proteomes" id="UP000314294">
    <property type="component" value="Unassembled WGS sequence"/>
</dbReference>
<evidence type="ECO:0000256" key="2">
    <source>
        <dbReference type="ARBA" id="ARBA00008541"/>
    </source>
</evidence>
<proteinExistence type="inferred from homology"/>
<evidence type="ECO:0000256" key="7">
    <source>
        <dbReference type="SAM" id="MobiDB-lite"/>
    </source>
</evidence>
<keyword evidence="6" id="KW-0560">Oxidoreductase</keyword>
<sequence>MMSGEEAPTQQQPPEPEKKTDGPAAEAPQEVQLGSASTPAAEETPLSYRALVLTGHGGYEKVKLQVKTETRAPLGAGEVVVRVKACGLNFAELLGKQGLYELLPAPPVIMGMEASGVIEAVGEGVKDRQVGDRVIVMSRNGMWQEVVVVPASITFAMPAQMSFEEGAALPVNYVTAYMMLFEMANVRPGKSVLIHMAAGNLQRVTQLIQHHGPELLCSVRPSQRPRVSVECVGGRQLTGGRGEGEGGGDYCRVHSRHRGVGVAVTQLCQTVSDVTVFGTASAAKHETIAQGGVTHPIDYRTKDYVEEIRKISPKGVDIVLDPLGGSDTQKGFGLLKPLGTLVVFGAANCVTGQKKNLLAMAKTWYNQLSLTALKLMQSNKAVCGFHLGYITDEELISSTMARLLELYEEGKIKPRIDSRYHFEEVADAMRRMHERQNIGKVILLPEAKAEEVKAEEAKAEEAKAEEAKPEEAKPEEAKPEEAKPEEAKSSPEPEENVEKTEAAVSEKEEEATEERGTAHRFLHAANMTAPSNQTPAAPQHQQRFLVLFDFDETIVNENSDDAVVRALPGQRLPDWLRNSYREGHYNEHMQKVLVYMAEQGVSEDSIRSALEKIPPTPGLPTLFQYLQGNQQDFELAVVSDANMYFIETWLERAGVRHLFAKIFTNPASFDATGRLVLLPFHAHACSCCPNNMCKQVILREYLAGRQKERGGAPFQRVFYIGDGANDICPSLALGPRDAAFPRRDFPMHRLLLEMSQGAKIKAKVVPWVSGEDIVNSLKEIVEER</sequence>
<evidence type="ECO:0000313" key="10">
    <source>
        <dbReference type="Proteomes" id="UP000314294"/>
    </source>
</evidence>
<comment type="similarity">
    <text evidence="2">Belongs to the HAD-like hydrolase superfamily. PHOSPHO family.</text>
</comment>
<dbReference type="GO" id="GO:0005741">
    <property type="term" value="C:mitochondrial outer membrane"/>
    <property type="evidence" value="ECO:0007669"/>
    <property type="project" value="TreeGrafter"/>
</dbReference>
<dbReference type="AlphaFoldDB" id="A0A4Z2G133"/>
<feature type="region of interest" description="Disordered" evidence="7">
    <location>
        <begin position="453"/>
        <end position="516"/>
    </location>
</feature>
<dbReference type="Gene3D" id="3.40.50.1000">
    <property type="entry name" value="HAD superfamily/HAD-like"/>
    <property type="match status" value="1"/>
</dbReference>
<gene>
    <name evidence="9" type="primary">vat1_0</name>
    <name evidence="9" type="ORF">EYF80_042577</name>
</gene>
<evidence type="ECO:0000256" key="6">
    <source>
        <dbReference type="ARBA" id="ARBA00023002"/>
    </source>
</evidence>
<comment type="cofactor">
    <cofactor evidence="1">
        <name>Mg(2+)</name>
        <dbReference type="ChEBI" id="CHEBI:18420"/>
    </cofactor>
</comment>
<evidence type="ECO:0000313" key="9">
    <source>
        <dbReference type="EMBL" id="TNN47229.1"/>
    </source>
</evidence>
<dbReference type="CDD" id="cd08275">
    <property type="entry name" value="MDR3"/>
    <property type="match status" value="1"/>
</dbReference>
<protein>
    <submittedName>
        <fullName evidence="9">Synaptic vesicle membrane protein VAT-1</fullName>
    </submittedName>
</protein>
<evidence type="ECO:0000259" key="8">
    <source>
        <dbReference type="SMART" id="SM00829"/>
    </source>
</evidence>
<organism evidence="9 10">
    <name type="scientific">Liparis tanakae</name>
    <name type="common">Tanaka's snailfish</name>
    <dbReference type="NCBI Taxonomy" id="230148"/>
    <lineage>
        <taxon>Eukaryota</taxon>
        <taxon>Metazoa</taxon>
        <taxon>Chordata</taxon>
        <taxon>Craniata</taxon>
        <taxon>Vertebrata</taxon>
        <taxon>Euteleostomi</taxon>
        <taxon>Actinopterygii</taxon>
        <taxon>Neopterygii</taxon>
        <taxon>Teleostei</taxon>
        <taxon>Neoteleostei</taxon>
        <taxon>Acanthomorphata</taxon>
        <taxon>Eupercaria</taxon>
        <taxon>Perciformes</taxon>
        <taxon>Cottioidei</taxon>
        <taxon>Cottales</taxon>
        <taxon>Liparidae</taxon>
        <taxon>Liparis</taxon>
    </lineage>
</organism>
<dbReference type="InterPro" id="IPR023214">
    <property type="entry name" value="HAD_sf"/>
</dbReference>
<feature type="domain" description="Enoyl reductase (ER)" evidence="8">
    <location>
        <begin position="57"/>
        <end position="443"/>
    </location>
</feature>
<feature type="compositionally biased region" description="Basic and acidic residues" evidence="7">
    <location>
        <begin position="453"/>
        <end position="506"/>
    </location>
</feature>
<dbReference type="InterPro" id="IPR036412">
    <property type="entry name" value="HAD-like_sf"/>
</dbReference>
<keyword evidence="4" id="KW-0378">Hydrolase</keyword>
<dbReference type="GO" id="GO:0016791">
    <property type="term" value="F:phosphatase activity"/>
    <property type="evidence" value="ECO:0007669"/>
    <property type="project" value="InterPro"/>
</dbReference>
<evidence type="ECO:0000256" key="4">
    <source>
        <dbReference type="ARBA" id="ARBA00022801"/>
    </source>
</evidence>